<name>A0ABP6SFK8_9ACTN</name>
<reference evidence="2" key="1">
    <citation type="journal article" date="2019" name="Int. J. Syst. Evol. Microbiol.">
        <title>The Global Catalogue of Microorganisms (GCM) 10K type strain sequencing project: providing services to taxonomists for standard genome sequencing and annotation.</title>
        <authorList>
            <consortium name="The Broad Institute Genomics Platform"/>
            <consortium name="The Broad Institute Genome Sequencing Center for Infectious Disease"/>
            <person name="Wu L."/>
            <person name="Ma J."/>
        </authorList>
    </citation>
    <scope>NUCLEOTIDE SEQUENCE [LARGE SCALE GENOMIC DNA]</scope>
    <source>
        <strain evidence="2">JCM 9651</strain>
    </source>
</reference>
<sequence>MIKGSDPARSQEREERLLVGDEAVVPYADLIRIPATPMLLQPLVAMVSLQVFACELGAARGNEVDQPRNLVKSVIVEYASPFRASMKVVKAPVGKERAALAGAFESRMAMWVWRCATSTQASPWPPPE</sequence>
<keyword evidence="2" id="KW-1185">Reference proteome</keyword>
<protein>
    <submittedName>
        <fullName evidence="1">Uncharacterized protein</fullName>
    </submittedName>
</protein>
<evidence type="ECO:0000313" key="1">
    <source>
        <dbReference type="EMBL" id="GAA3375664.1"/>
    </source>
</evidence>
<comment type="caution">
    <text evidence="1">The sequence shown here is derived from an EMBL/GenBank/DDBJ whole genome shotgun (WGS) entry which is preliminary data.</text>
</comment>
<dbReference type="Gene3D" id="3.40.50.10490">
    <property type="entry name" value="Glucose-6-phosphate isomerase like protein, domain 1"/>
    <property type="match status" value="1"/>
</dbReference>
<accession>A0ABP6SFK8</accession>
<dbReference type="Proteomes" id="UP001499990">
    <property type="component" value="Unassembled WGS sequence"/>
</dbReference>
<proteinExistence type="predicted"/>
<dbReference type="InterPro" id="IPR046348">
    <property type="entry name" value="SIS_dom_sf"/>
</dbReference>
<organism evidence="1 2">
    <name type="scientific">Streptomyces sannanensis</name>
    <dbReference type="NCBI Taxonomy" id="285536"/>
    <lineage>
        <taxon>Bacteria</taxon>
        <taxon>Bacillati</taxon>
        <taxon>Actinomycetota</taxon>
        <taxon>Actinomycetes</taxon>
        <taxon>Kitasatosporales</taxon>
        <taxon>Streptomycetaceae</taxon>
        <taxon>Streptomyces</taxon>
    </lineage>
</organism>
<dbReference type="SUPFAM" id="SSF53697">
    <property type="entry name" value="SIS domain"/>
    <property type="match status" value="1"/>
</dbReference>
<gene>
    <name evidence="1" type="ORF">GCM10020367_44340</name>
</gene>
<dbReference type="EMBL" id="BAAAYL010000001">
    <property type="protein sequence ID" value="GAA3375664.1"/>
    <property type="molecule type" value="Genomic_DNA"/>
</dbReference>
<evidence type="ECO:0000313" key="2">
    <source>
        <dbReference type="Proteomes" id="UP001499990"/>
    </source>
</evidence>